<evidence type="ECO:0000256" key="1">
    <source>
        <dbReference type="SAM" id="MobiDB-lite"/>
    </source>
</evidence>
<evidence type="ECO:0008006" key="5">
    <source>
        <dbReference type="Google" id="ProtNLM"/>
    </source>
</evidence>
<name>A0A2S2E6X9_9ALTE</name>
<keyword evidence="2" id="KW-1133">Transmembrane helix</keyword>
<gene>
    <name evidence="3" type="ORF">HMF8227_02968</name>
</gene>
<feature type="region of interest" description="Disordered" evidence="1">
    <location>
        <begin position="38"/>
        <end position="96"/>
    </location>
</feature>
<feature type="compositionally biased region" description="Low complexity" evidence="1">
    <location>
        <begin position="55"/>
        <end position="65"/>
    </location>
</feature>
<reference evidence="3 4" key="1">
    <citation type="submission" date="2018-05" db="EMBL/GenBank/DDBJ databases">
        <title>Salinimonas sp. HMF8227 Genome sequencing and assembly.</title>
        <authorList>
            <person name="Kang H."/>
            <person name="Kang J."/>
            <person name="Cha I."/>
            <person name="Kim H."/>
            <person name="Joh K."/>
        </authorList>
    </citation>
    <scope>NUCLEOTIDE SEQUENCE [LARGE SCALE GENOMIC DNA]</scope>
    <source>
        <strain evidence="3 4">HMF8227</strain>
    </source>
</reference>
<evidence type="ECO:0000313" key="3">
    <source>
        <dbReference type="EMBL" id="AWL13416.1"/>
    </source>
</evidence>
<keyword evidence="2" id="KW-0472">Membrane</keyword>
<accession>A0A2S2E6X9</accession>
<proteinExistence type="predicted"/>
<dbReference type="EMBL" id="CP029347">
    <property type="protein sequence ID" value="AWL13416.1"/>
    <property type="molecule type" value="Genomic_DNA"/>
</dbReference>
<keyword evidence="4" id="KW-1185">Reference proteome</keyword>
<evidence type="ECO:0000256" key="2">
    <source>
        <dbReference type="SAM" id="Phobius"/>
    </source>
</evidence>
<feature type="transmembrane region" description="Helical" evidence="2">
    <location>
        <begin position="12"/>
        <end position="32"/>
    </location>
</feature>
<dbReference type="RefSeq" id="WP_109340915.1">
    <property type="nucleotide sequence ID" value="NZ_CP029347.1"/>
</dbReference>
<protein>
    <recommendedName>
        <fullName evidence="5">DUF3014 domain-containing protein</fullName>
    </recommendedName>
</protein>
<organism evidence="3 4">
    <name type="scientific">Saliniradius amylolyticus</name>
    <dbReference type="NCBI Taxonomy" id="2183582"/>
    <lineage>
        <taxon>Bacteria</taxon>
        <taxon>Pseudomonadati</taxon>
        <taxon>Pseudomonadota</taxon>
        <taxon>Gammaproteobacteria</taxon>
        <taxon>Alteromonadales</taxon>
        <taxon>Alteromonadaceae</taxon>
        <taxon>Saliniradius</taxon>
    </lineage>
</organism>
<evidence type="ECO:0000313" key="4">
    <source>
        <dbReference type="Proteomes" id="UP000245728"/>
    </source>
</evidence>
<sequence length="287" mass="32133">MTEQDTQTSRSLVPYILIAIVILAVVLGIYFWRSSEPATEQPKPVTETPLQPVTESQSQQAEPEPQEPSAPEPVERPDPVTEPEPDPAPEPELPDISDSAIKTALSEAGAYEAVARLLVDEDLLRRFVVFSVNAADEELAPRHGLVKPPEQSFKTYQQAGKEWIDAASYKRYTPYAEALDSMETETLLSLYDDYKPVIQEIYGEIGRGGEFDYVLMDAIDHLLDTPEVPMPVEVKTESVMYQYADPHLESLSALQKQLLRTGPENMRIIKAKLRELKQALINKNGPQ</sequence>
<dbReference type="Pfam" id="PF11219">
    <property type="entry name" value="DUF3014"/>
    <property type="match status" value="1"/>
</dbReference>
<dbReference type="KEGG" id="salh:HMF8227_02968"/>
<dbReference type="InterPro" id="IPR021382">
    <property type="entry name" value="DUF3014"/>
</dbReference>
<keyword evidence="2" id="KW-0812">Transmembrane</keyword>
<dbReference type="OrthoDB" id="5502479at2"/>
<dbReference type="AlphaFoldDB" id="A0A2S2E6X9"/>
<feature type="compositionally biased region" description="Acidic residues" evidence="1">
    <location>
        <begin position="81"/>
        <end position="95"/>
    </location>
</feature>
<dbReference type="Proteomes" id="UP000245728">
    <property type="component" value="Chromosome"/>
</dbReference>